<keyword evidence="12" id="KW-1185">Reference proteome</keyword>
<dbReference type="SUPFAM" id="SSF56747">
    <property type="entry name" value="Prim-pol domain"/>
    <property type="match status" value="1"/>
</dbReference>
<evidence type="ECO:0000256" key="7">
    <source>
        <dbReference type="ARBA" id="ARBA00022723"/>
    </source>
</evidence>
<proteinExistence type="inferred from homology"/>
<dbReference type="Proteomes" id="UP001189429">
    <property type="component" value="Unassembled WGS sequence"/>
</dbReference>
<dbReference type="EMBL" id="CAUYUJ010017726">
    <property type="protein sequence ID" value="CAK0877293.1"/>
    <property type="molecule type" value="Genomic_DNA"/>
</dbReference>
<dbReference type="Gene3D" id="3.90.920.10">
    <property type="entry name" value="DNA primase, PRIM domain"/>
    <property type="match status" value="1"/>
</dbReference>
<evidence type="ECO:0000256" key="2">
    <source>
        <dbReference type="ARBA" id="ARBA00022478"/>
    </source>
</evidence>
<dbReference type="EC" id="2.7.7.-" evidence="9"/>
<evidence type="ECO:0000313" key="11">
    <source>
        <dbReference type="EMBL" id="CAK0877293.1"/>
    </source>
</evidence>
<evidence type="ECO:0000256" key="3">
    <source>
        <dbReference type="ARBA" id="ARBA00022515"/>
    </source>
</evidence>
<dbReference type="NCBIfam" id="TIGR00335">
    <property type="entry name" value="primase_sml"/>
    <property type="match status" value="1"/>
</dbReference>
<evidence type="ECO:0000313" key="12">
    <source>
        <dbReference type="Proteomes" id="UP001189429"/>
    </source>
</evidence>
<evidence type="ECO:0000256" key="4">
    <source>
        <dbReference type="ARBA" id="ARBA00022679"/>
    </source>
</evidence>
<keyword evidence="7" id="KW-0479">Metal-binding</keyword>
<organism evidence="11 12">
    <name type="scientific">Prorocentrum cordatum</name>
    <dbReference type="NCBI Taxonomy" id="2364126"/>
    <lineage>
        <taxon>Eukaryota</taxon>
        <taxon>Sar</taxon>
        <taxon>Alveolata</taxon>
        <taxon>Dinophyceae</taxon>
        <taxon>Prorocentrales</taxon>
        <taxon>Prorocentraceae</taxon>
        <taxon>Prorocentrum</taxon>
    </lineage>
</organism>
<protein>
    <recommendedName>
        <fullName evidence="9">DNA primase</fullName>
        <ecNumber evidence="9">2.7.7.-</ecNumber>
    </recommendedName>
</protein>
<name>A0ABN9VWB1_9DINO</name>
<gene>
    <name evidence="11" type="ORF">PCOR1329_LOCUS61401</name>
</gene>
<dbReference type="CDD" id="cd04860">
    <property type="entry name" value="AE_Prim_S"/>
    <property type="match status" value="1"/>
</dbReference>
<dbReference type="InterPro" id="IPR002755">
    <property type="entry name" value="DNA_primase_S"/>
</dbReference>
<keyword evidence="5" id="KW-0548">Nucleotidyltransferase</keyword>
<evidence type="ECO:0000256" key="9">
    <source>
        <dbReference type="RuleBase" id="RU003514"/>
    </source>
</evidence>
<reference evidence="11" key="1">
    <citation type="submission" date="2023-10" db="EMBL/GenBank/DDBJ databases">
        <authorList>
            <person name="Chen Y."/>
            <person name="Shah S."/>
            <person name="Dougan E. K."/>
            <person name="Thang M."/>
            <person name="Chan C."/>
        </authorList>
    </citation>
    <scope>NUCLEOTIDE SEQUENCE [LARGE SCALE GENOMIC DNA]</scope>
</reference>
<sequence>MAAAAAEAPEQMSKRKLGGEGEEAPVDPLATKRAASGSDVPVPMQVDYGQVMRNEDFSPELLRIYYDRLFPFQLMVRWLSYRNNPKSDSKLVEKDFFFRREWTFVLQGDIFCRYQCFKDADEFRQKVMAQQPIRMEIGAVNTHPPKNHHTVMKDAYKPLERELVFDIDMDDYDSVRTCCKGSKLCTKCWTFMKAAIKVLRRTLTEDFGFHHMMFVYSGRRGVHCWVCDKAARQLSNDRRTAVAEYLTLVAGGQGRCRADIKMNGCEQLHPSIEESHRICLEYFKEGENSILQGQDILRKGPHLSNILDGMPKVESDVISDFVNKNPEATSLAIWAELEKLKAQRVQDAKSFKQKQDAKVMLTDIVIQYTYPRLDINVSKQMNHLLKSPFVVHPKTGRVCVPIMPEQIDSFDPAKVPTIGALVEELNRTNDPRQTSMKDYTHWFEHSFLKPHEQEIGKDLQLQPDFDF</sequence>
<evidence type="ECO:0000256" key="10">
    <source>
        <dbReference type="SAM" id="MobiDB-lite"/>
    </source>
</evidence>
<dbReference type="Pfam" id="PF01896">
    <property type="entry name" value="DNA_primase_S"/>
    <property type="match status" value="1"/>
</dbReference>
<evidence type="ECO:0000256" key="1">
    <source>
        <dbReference type="ARBA" id="ARBA00009762"/>
    </source>
</evidence>
<evidence type="ECO:0000256" key="8">
    <source>
        <dbReference type="ARBA" id="ARBA00023163"/>
    </source>
</evidence>
<keyword evidence="2 9" id="KW-0240">DNA-directed RNA polymerase</keyword>
<dbReference type="InterPro" id="IPR014052">
    <property type="entry name" value="DNA_primase_ssu_euk/arc"/>
</dbReference>
<dbReference type="PANTHER" id="PTHR10536">
    <property type="entry name" value="DNA PRIMASE SMALL SUBUNIT"/>
    <property type="match status" value="1"/>
</dbReference>
<feature type="region of interest" description="Disordered" evidence="10">
    <location>
        <begin position="1"/>
        <end position="26"/>
    </location>
</feature>
<keyword evidence="8" id="KW-0804">Transcription</keyword>
<evidence type="ECO:0000256" key="6">
    <source>
        <dbReference type="ARBA" id="ARBA00022705"/>
    </source>
</evidence>
<keyword evidence="6 9" id="KW-0235">DNA replication</keyword>
<comment type="caution">
    <text evidence="11">The sequence shown here is derived from an EMBL/GenBank/DDBJ whole genome shotgun (WGS) entry which is preliminary data.</text>
</comment>
<evidence type="ECO:0000256" key="5">
    <source>
        <dbReference type="ARBA" id="ARBA00022695"/>
    </source>
</evidence>
<accession>A0ABN9VWB1</accession>
<comment type="similarity">
    <text evidence="1 9">Belongs to the eukaryotic-type primase small subunit family.</text>
</comment>
<keyword evidence="3 9" id="KW-0639">Primosome</keyword>
<keyword evidence="4 9" id="KW-0808">Transferase</keyword>